<dbReference type="Proteomes" id="UP000036681">
    <property type="component" value="Unplaced"/>
</dbReference>
<name>A0A0M3HLB2_ASCLU</name>
<accession>A0A0M3HLB2</accession>
<sequence>MIRSATSIYCFSDNNSITRKTSVRDFNNGLTTVCWIA</sequence>
<organism evidence="1 2">
    <name type="scientific">Ascaris lumbricoides</name>
    <name type="common">Giant roundworm</name>
    <dbReference type="NCBI Taxonomy" id="6252"/>
    <lineage>
        <taxon>Eukaryota</taxon>
        <taxon>Metazoa</taxon>
        <taxon>Ecdysozoa</taxon>
        <taxon>Nematoda</taxon>
        <taxon>Chromadorea</taxon>
        <taxon>Rhabditida</taxon>
        <taxon>Spirurina</taxon>
        <taxon>Ascaridomorpha</taxon>
        <taxon>Ascaridoidea</taxon>
        <taxon>Ascarididae</taxon>
        <taxon>Ascaris</taxon>
    </lineage>
</organism>
<dbReference type="AlphaFoldDB" id="A0A0M3HLB2"/>
<dbReference type="WBParaSite" id="ALUE_0000230701-mRNA-1">
    <property type="protein sequence ID" value="ALUE_0000230701-mRNA-1"/>
    <property type="gene ID" value="ALUE_0000230701"/>
</dbReference>
<reference evidence="2" key="1">
    <citation type="submission" date="2017-02" db="UniProtKB">
        <authorList>
            <consortium name="WormBaseParasite"/>
        </authorList>
    </citation>
    <scope>IDENTIFICATION</scope>
</reference>
<evidence type="ECO:0000313" key="2">
    <source>
        <dbReference type="WBParaSite" id="ALUE_0000230701-mRNA-1"/>
    </source>
</evidence>
<keyword evidence="1" id="KW-1185">Reference proteome</keyword>
<evidence type="ECO:0000313" key="1">
    <source>
        <dbReference type="Proteomes" id="UP000036681"/>
    </source>
</evidence>
<proteinExistence type="predicted"/>
<protein>
    <submittedName>
        <fullName evidence="2">Transposase</fullName>
    </submittedName>
</protein>